<reference evidence="15" key="2">
    <citation type="submission" date="2020-09" db="EMBL/GenBank/DDBJ databases">
        <authorList>
            <person name="Sun Q."/>
            <person name="Kim S."/>
        </authorList>
    </citation>
    <scope>NUCLEOTIDE SEQUENCE</scope>
    <source>
        <strain evidence="15">KCTC 42590</strain>
    </source>
</reference>
<dbReference type="InterPro" id="IPR001279">
    <property type="entry name" value="Metallo-B-lactamas"/>
</dbReference>
<evidence type="ECO:0000256" key="11">
    <source>
        <dbReference type="ARBA" id="ARBA00022833"/>
    </source>
</evidence>
<proteinExistence type="inferred from homology"/>
<protein>
    <recommendedName>
        <fullName evidence="6">beta-lactamase</fullName>
        <ecNumber evidence="6">3.5.2.6</ecNumber>
    </recommendedName>
</protein>
<reference evidence="15" key="1">
    <citation type="journal article" date="2014" name="Int. J. Syst. Evol. Microbiol.">
        <title>Complete genome sequence of Corynebacterium casei LMG S-19264T (=DSM 44701T), isolated from a smear-ripened cheese.</title>
        <authorList>
            <consortium name="US DOE Joint Genome Institute (JGI-PGF)"/>
            <person name="Walter F."/>
            <person name="Albersmeier A."/>
            <person name="Kalinowski J."/>
            <person name="Ruckert C."/>
        </authorList>
    </citation>
    <scope>NUCLEOTIDE SEQUENCE</scope>
    <source>
        <strain evidence="15">KCTC 42590</strain>
    </source>
</reference>
<dbReference type="Gene3D" id="3.60.15.10">
    <property type="entry name" value="Ribonuclease Z/Hydroxyacylglutathione hydrolase-like"/>
    <property type="match status" value="1"/>
</dbReference>
<dbReference type="EMBL" id="BNCI01000001">
    <property type="protein sequence ID" value="GHF15832.1"/>
    <property type="molecule type" value="Genomic_DNA"/>
</dbReference>
<keyword evidence="9" id="KW-0574">Periplasm</keyword>
<evidence type="ECO:0000256" key="1">
    <source>
        <dbReference type="ARBA" id="ARBA00001526"/>
    </source>
</evidence>
<evidence type="ECO:0000313" key="16">
    <source>
        <dbReference type="Proteomes" id="UP000630923"/>
    </source>
</evidence>
<dbReference type="InterPro" id="IPR036866">
    <property type="entry name" value="RibonucZ/Hydroxyglut_hydro"/>
</dbReference>
<evidence type="ECO:0000256" key="9">
    <source>
        <dbReference type="ARBA" id="ARBA00022764"/>
    </source>
</evidence>
<keyword evidence="11" id="KW-0862">Zinc</keyword>
<evidence type="ECO:0000256" key="7">
    <source>
        <dbReference type="ARBA" id="ARBA00022723"/>
    </source>
</evidence>
<dbReference type="InterPro" id="IPR050855">
    <property type="entry name" value="NDM-1-like"/>
</dbReference>
<keyword evidence="12" id="KW-0046">Antibiotic resistance</keyword>
<dbReference type="Proteomes" id="UP000630923">
    <property type="component" value="Unassembled WGS sequence"/>
</dbReference>
<name>A0A919ALW3_9PROT</name>
<dbReference type="AlphaFoldDB" id="A0A919ALW3"/>
<evidence type="ECO:0000313" key="15">
    <source>
        <dbReference type="EMBL" id="GHF15832.1"/>
    </source>
</evidence>
<keyword evidence="8 13" id="KW-0732">Signal</keyword>
<dbReference type="CDD" id="cd16282">
    <property type="entry name" value="metallo-hydrolase-like_MBL-fold"/>
    <property type="match status" value="1"/>
</dbReference>
<accession>A0A919ALW3</accession>
<evidence type="ECO:0000256" key="5">
    <source>
        <dbReference type="ARBA" id="ARBA00011245"/>
    </source>
</evidence>
<evidence type="ECO:0000256" key="13">
    <source>
        <dbReference type="SAM" id="SignalP"/>
    </source>
</evidence>
<feature type="chain" id="PRO_5037702856" description="beta-lactamase" evidence="13">
    <location>
        <begin position="19"/>
        <end position="296"/>
    </location>
</feature>
<evidence type="ECO:0000256" key="4">
    <source>
        <dbReference type="ARBA" id="ARBA00005250"/>
    </source>
</evidence>
<dbReference type="PROSITE" id="PS00743">
    <property type="entry name" value="BETA_LACTAMASE_B_1"/>
    <property type="match status" value="1"/>
</dbReference>
<evidence type="ECO:0000256" key="6">
    <source>
        <dbReference type="ARBA" id="ARBA00012865"/>
    </source>
</evidence>
<comment type="caution">
    <text evidence="15">The sequence shown here is derived from an EMBL/GenBank/DDBJ whole genome shotgun (WGS) entry which is preliminary data.</text>
</comment>
<evidence type="ECO:0000256" key="12">
    <source>
        <dbReference type="ARBA" id="ARBA00023251"/>
    </source>
</evidence>
<dbReference type="Pfam" id="PF00753">
    <property type="entry name" value="Lactamase_B"/>
    <property type="match status" value="1"/>
</dbReference>
<dbReference type="SUPFAM" id="SSF56281">
    <property type="entry name" value="Metallo-hydrolase/oxidoreductase"/>
    <property type="match status" value="1"/>
</dbReference>
<dbReference type="InterPro" id="IPR001018">
    <property type="entry name" value="Beta-lactamase_class-B_CS"/>
</dbReference>
<evidence type="ECO:0000256" key="3">
    <source>
        <dbReference type="ARBA" id="ARBA00004418"/>
    </source>
</evidence>
<evidence type="ECO:0000256" key="8">
    <source>
        <dbReference type="ARBA" id="ARBA00022729"/>
    </source>
</evidence>
<dbReference type="GO" id="GO:0008270">
    <property type="term" value="F:zinc ion binding"/>
    <property type="evidence" value="ECO:0007669"/>
    <property type="project" value="InterPro"/>
</dbReference>
<organism evidence="15 16">
    <name type="scientific">Kordiimonas sediminis</name>
    <dbReference type="NCBI Taxonomy" id="1735581"/>
    <lineage>
        <taxon>Bacteria</taxon>
        <taxon>Pseudomonadati</taxon>
        <taxon>Pseudomonadota</taxon>
        <taxon>Alphaproteobacteria</taxon>
        <taxon>Kordiimonadales</taxon>
        <taxon>Kordiimonadaceae</taxon>
        <taxon>Kordiimonas</taxon>
    </lineage>
</organism>
<comment type="subcellular location">
    <subcellularLocation>
        <location evidence="3">Periplasm</location>
    </subcellularLocation>
</comment>
<dbReference type="GO" id="GO:0017001">
    <property type="term" value="P:antibiotic catabolic process"/>
    <property type="evidence" value="ECO:0007669"/>
    <property type="project" value="InterPro"/>
</dbReference>
<feature type="domain" description="Metallo-beta-lactamase" evidence="14">
    <location>
        <begin position="42"/>
        <end position="225"/>
    </location>
</feature>
<feature type="signal peptide" evidence="13">
    <location>
        <begin position="1"/>
        <end position="18"/>
    </location>
</feature>
<dbReference type="GO" id="GO:0042597">
    <property type="term" value="C:periplasmic space"/>
    <property type="evidence" value="ECO:0007669"/>
    <property type="project" value="UniProtKB-SubCell"/>
</dbReference>
<comment type="catalytic activity">
    <reaction evidence="1">
        <text>a beta-lactam + H2O = a substituted beta-amino acid</text>
        <dbReference type="Rhea" id="RHEA:20401"/>
        <dbReference type="ChEBI" id="CHEBI:15377"/>
        <dbReference type="ChEBI" id="CHEBI:35627"/>
        <dbReference type="ChEBI" id="CHEBI:140347"/>
        <dbReference type="EC" id="3.5.2.6"/>
    </reaction>
</comment>
<keyword evidence="7" id="KW-0479">Metal-binding</keyword>
<evidence type="ECO:0000256" key="2">
    <source>
        <dbReference type="ARBA" id="ARBA00001947"/>
    </source>
</evidence>
<dbReference type="RefSeq" id="WP_191250211.1">
    <property type="nucleotide sequence ID" value="NZ_BNCI01000001.1"/>
</dbReference>
<dbReference type="GO" id="GO:0046677">
    <property type="term" value="P:response to antibiotic"/>
    <property type="evidence" value="ECO:0007669"/>
    <property type="project" value="UniProtKB-KW"/>
</dbReference>
<sequence>MKLKLAVAAALLSTSVSAQDWDKVEIRTEPVRNGIHVLYGAGGNIGVSVGEDGVYIIDDQYAPLSEKISAAIATLSDKPVRFVINTHYHGDHTGGNEYFGKAGAVVVAHDNIRLRLEQGSFLKVFNMKTPPQTGAALPIVTFNDEMSLHLNGDEARIIHVKNAHTDGDSVVYFKKANVFHMGDTLFADRLPFIDVDGGGSIDGVIAAAKKVIGMADDDTVIIAGHGPNLNKSQLQAYHDMLVSVRNEISGLKASGLSLEDIVAQRPLDDLEAGWLSAGAEWTDLFIGFVYSSLPTS</sequence>
<comment type="similarity">
    <text evidence="4">Belongs to the metallo-beta-lactamase superfamily. Class-B beta-lactamase family.</text>
</comment>
<dbReference type="EC" id="3.5.2.6" evidence="6"/>
<dbReference type="GO" id="GO:0008800">
    <property type="term" value="F:beta-lactamase activity"/>
    <property type="evidence" value="ECO:0007669"/>
    <property type="project" value="UniProtKB-EC"/>
</dbReference>
<evidence type="ECO:0000256" key="10">
    <source>
        <dbReference type="ARBA" id="ARBA00022801"/>
    </source>
</evidence>
<evidence type="ECO:0000259" key="14">
    <source>
        <dbReference type="SMART" id="SM00849"/>
    </source>
</evidence>
<comment type="subunit">
    <text evidence="5">Monomer.</text>
</comment>
<gene>
    <name evidence="15" type="ORF">GCM10017044_07570</name>
</gene>
<keyword evidence="16" id="KW-1185">Reference proteome</keyword>
<dbReference type="PANTHER" id="PTHR42951">
    <property type="entry name" value="METALLO-BETA-LACTAMASE DOMAIN-CONTAINING"/>
    <property type="match status" value="1"/>
</dbReference>
<dbReference type="SMART" id="SM00849">
    <property type="entry name" value="Lactamase_B"/>
    <property type="match status" value="1"/>
</dbReference>
<keyword evidence="10" id="KW-0378">Hydrolase</keyword>
<comment type="cofactor">
    <cofactor evidence="2">
        <name>Zn(2+)</name>
        <dbReference type="ChEBI" id="CHEBI:29105"/>
    </cofactor>
</comment>
<dbReference type="PANTHER" id="PTHR42951:SF4">
    <property type="entry name" value="ACYL-COENZYME A THIOESTERASE MBLAC2"/>
    <property type="match status" value="1"/>
</dbReference>